<feature type="transmembrane region" description="Helical" evidence="7">
    <location>
        <begin position="147"/>
        <end position="172"/>
    </location>
</feature>
<dbReference type="GO" id="GO:0033013">
    <property type="term" value="P:tetrapyrrole metabolic process"/>
    <property type="evidence" value="ECO:0007669"/>
    <property type="project" value="UniProtKB-ARBA"/>
</dbReference>
<evidence type="ECO:0000313" key="8">
    <source>
        <dbReference type="EMBL" id="KKY14100.1"/>
    </source>
</evidence>
<comment type="subcellular location">
    <subcellularLocation>
        <location evidence="1">Membrane</location>
        <topology evidence="1">Multi-pass membrane protein</topology>
    </subcellularLocation>
</comment>
<keyword evidence="3 7" id="KW-0812">Transmembrane</keyword>
<feature type="compositionally biased region" description="Basic and acidic residues" evidence="6">
    <location>
        <begin position="181"/>
        <end position="195"/>
    </location>
</feature>
<dbReference type="InterPro" id="IPR038330">
    <property type="entry name" value="TspO/MBR-related_sf"/>
</dbReference>
<dbReference type="Proteomes" id="UP000053317">
    <property type="component" value="Unassembled WGS sequence"/>
</dbReference>
<evidence type="ECO:0000313" key="9">
    <source>
        <dbReference type="Proteomes" id="UP000053317"/>
    </source>
</evidence>
<proteinExistence type="inferred from homology"/>
<accession>A0A0G2GAB5</accession>
<evidence type="ECO:0000256" key="5">
    <source>
        <dbReference type="ARBA" id="ARBA00023136"/>
    </source>
</evidence>
<gene>
    <name evidence="8" type="ORF">UCRPC4_g06841</name>
</gene>
<comment type="similarity">
    <text evidence="2">Belongs to the TspO/BZRP family.</text>
</comment>
<dbReference type="EMBL" id="LCWF01000237">
    <property type="protein sequence ID" value="KKY14100.1"/>
    <property type="molecule type" value="Genomic_DNA"/>
</dbReference>
<feature type="transmembrane region" description="Helical" evidence="7">
    <location>
        <begin position="57"/>
        <end position="78"/>
    </location>
</feature>
<dbReference type="AlphaFoldDB" id="A0A0G2GAB5"/>
<feature type="transmembrane region" description="Helical" evidence="7">
    <location>
        <begin position="98"/>
        <end position="116"/>
    </location>
</feature>
<evidence type="ECO:0000256" key="7">
    <source>
        <dbReference type="SAM" id="Phobius"/>
    </source>
</evidence>
<comment type="caution">
    <text evidence="8">The sequence shown here is derived from an EMBL/GenBank/DDBJ whole genome shotgun (WGS) entry which is preliminary data.</text>
</comment>
<evidence type="ECO:0000256" key="6">
    <source>
        <dbReference type="SAM" id="MobiDB-lite"/>
    </source>
</evidence>
<dbReference type="CDD" id="cd15904">
    <property type="entry name" value="TSPO_MBR"/>
    <property type="match status" value="1"/>
</dbReference>
<dbReference type="PANTHER" id="PTHR10057">
    <property type="entry name" value="PERIPHERAL-TYPE BENZODIAZEPINE RECEPTOR"/>
    <property type="match status" value="1"/>
</dbReference>
<evidence type="ECO:0000256" key="3">
    <source>
        <dbReference type="ARBA" id="ARBA00022692"/>
    </source>
</evidence>
<organism evidence="8 9">
    <name type="scientific">Phaeomoniella chlamydospora</name>
    <name type="common">Phaeoacremonium chlamydosporum</name>
    <dbReference type="NCBI Taxonomy" id="158046"/>
    <lineage>
        <taxon>Eukaryota</taxon>
        <taxon>Fungi</taxon>
        <taxon>Dikarya</taxon>
        <taxon>Ascomycota</taxon>
        <taxon>Pezizomycotina</taxon>
        <taxon>Eurotiomycetes</taxon>
        <taxon>Chaetothyriomycetidae</taxon>
        <taxon>Phaeomoniellales</taxon>
        <taxon>Phaeomoniellaceae</taxon>
        <taxon>Phaeomoniella</taxon>
    </lineage>
</organism>
<feature type="transmembrane region" description="Helical" evidence="7">
    <location>
        <begin position="123"/>
        <end position="141"/>
    </location>
</feature>
<reference evidence="8 9" key="2">
    <citation type="submission" date="2015-05" db="EMBL/GenBank/DDBJ databases">
        <authorList>
            <person name="Morales-Cruz A."/>
            <person name="Amrine K.C."/>
            <person name="Cantu D."/>
        </authorList>
    </citation>
    <scope>NUCLEOTIDE SEQUENCE [LARGE SCALE GENOMIC DNA]</scope>
    <source>
        <strain evidence="8">UCRPC4</strain>
    </source>
</reference>
<dbReference type="FunFam" id="1.20.1260.100:FF:000001">
    <property type="entry name" value="translocator protein 2"/>
    <property type="match status" value="1"/>
</dbReference>
<name>A0A0G2GAB5_PHACM</name>
<sequence length="201" mass="22038">MAYVPAITIPSQIFDTPAASILLPITLGAAVGYSTRPKETQATYLALKQPPLRPPPYVFGPAWTTLYGLMGYAAYRAWTVGMSSFDPVTVESTRRGATVYTVQLALNLIWMPLFFGAKRPVEASVDIIALSGTVAYLAYTWSKVDKVATWCLAPYLGWLGFATYLCIGTGYLNKWDLASKEKSKDAKQADTKFVDEDPNDS</sequence>
<keyword evidence="5 7" id="KW-0472">Membrane</keyword>
<dbReference type="PANTHER" id="PTHR10057:SF0">
    <property type="entry name" value="TRANSLOCATOR PROTEIN"/>
    <property type="match status" value="1"/>
</dbReference>
<protein>
    <submittedName>
        <fullName evidence="8">Putative translocator protein</fullName>
    </submittedName>
</protein>
<feature type="region of interest" description="Disordered" evidence="6">
    <location>
        <begin position="181"/>
        <end position="201"/>
    </location>
</feature>
<evidence type="ECO:0000256" key="1">
    <source>
        <dbReference type="ARBA" id="ARBA00004141"/>
    </source>
</evidence>
<keyword evidence="4 7" id="KW-1133">Transmembrane helix</keyword>
<dbReference type="Gene3D" id="1.20.1260.100">
    <property type="entry name" value="TspO/MBR protein"/>
    <property type="match status" value="1"/>
</dbReference>
<keyword evidence="9" id="KW-1185">Reference proteome</keyword>
<evidence type="ECO:0000256" key="2">
    <source>
        <dbReference type="ARBA" id="ARBA00007524"/>
    </source>
</evidence>
<reference evidence="8 9" key="1">
    <citation type="submission" date="2015-05" db="EMBL/GenBank/DDBJ databases">
        <title>Distinctive expansion of gene families associated with plant cell wall degradation and secondary metabolism in the genomes of grapevine trunk pathogens.</title>
        <authorList>
            <person name="Lawrence D.P."/>
            <person name="Travadon R."/>
            <person name="Rolshausen P.E."/>
            <person name="Baumgartner K."/>
        </authorList>
    </citation>
    <scope>NUCLEOTIDE SEQUENCE [LARGE SCALE GENOMIC DNA]</scope>
    <source>
        <strain evidence="8">UCRPC4</strain>
    </source>
</reference>
<evidence type="ECO:0000256" key="4">
    <source>
        <dbReference type="ARBA" id="ARBA00022989"/>
    </source>
</evidence>
<dbReference type="InterPro" id="IPR004307">
    <property type="entry name" value="TspO_MBR"/>
</dbReference>
<dbReference type="OrthoDB" id="8841220at2759"/>
<dbReference type="Pfam" id="PF03073">
    <property type="entry name" value="TspO_MBR"/>
    <property type="match status" value="1"/>
</dbReference>
<dbReference type="GO" id="GO:0005741">
    <property type="term" value="C:mitochondrial outer membrane"/>
    <property type="evidence" value="ECO:0007669"/>
    <property type="project" value="TreeGrafter"/>
</dbReference>